<dbReference type="EMBL" id="JAEAOA010000372">
    <property type="protein sequence ID" value="KAK3584621.1"/>
    <property type="molecule type" value="Genomic_DNA"/>
</dbReference>
<evidence type="ECO:0008006" key="5">
    <source>
        <dbReference type="Google" id="ProtNLM"/>
    </source>
</evidence>
<feature type="region of interest" description="Disordered" evidence="2">
    <location>
        <begin position="1"/>
        <end position="79"/>
    </location>
</feature>
<reference evidence="3" key="1">
    <citation type="journal article" date="2021" name="Genome Biol. Evol.">
        <title>A High-Quality Reference Genome for a Parasitic Bivalve with Doubly Uniparental Inheritance (Bivalvia: Unionida).</title>
        <authorList>
            <person name="Smith C.H."/>
        </authorList>
    </citation>
    <scope>NUCLEOTIDE SEQUENCE</scope>
    <source>
        <strain evidence="3">CHS0354</strain>
    </source>
</reference>
<dbReference type="PANTHER" id="PTHR31281">
    <property type="entry name" value="PROTEIN FAM219A"/>
    <property type="match status" value="1"/>
</dbReference>
<dbReference type="InterPro" id="IPR029339">
    <property type="entry name" value="FAM219"/>
</dbReference>
<evidence type="ECO:0000313" key="3">
    <source>
        <dbReference type="EMBL" id="KAK3584621.1"/>
    </source>
</evidence>
<name>A0AAE0S3G7_9BIVA</name>
<sequence>MDNMEDSGFDSDQKCAINGTTDLKETDHDTSKLNTSDHLKLLKKTSELQRKIEKQRDRSRGNNSAVTRQPGKKPFMSMNRLSYPNRKEDYHSVHQDQQPLVAIMSDDSEEDEFAVPRLSKAAQREITQQLIKDGYNLDLEPDDEDLDLIPPRPLNERCSCCQFNIDISRCSIQ</sequence>
<keyword evidence="4" id="KW-1185">Reference proteome</keyword>
<organism evidence="3 4">
    <name type="scientific">Potamilus streckersoni</name>
    <dbReference type="NCBI Taxonomy" id="2493646"/>
    <lineage>
        <taxon>Eukaryota</taxon>
        <taxon>Metazoa</taxon>
        <taxon>Spiralia</taxon>
        <taxon>Lophotrochozoa</taxon>
        <taxon>Mollusca</taxon>
        <taxon>Bivalvia</taxon>
        <taxon>Autobranchia</taxon>
        <taxon>Heteroconchia</taxon>
        <taxon>Palaeoheterodonta</taxon>
        <taxon>Unionida</taxon>
        <taxon>Unionoidea</taxon>
        <taxon>Unionidae</taxon>
        <taxon>Ambleminae</taxon>
        <taxon>Lampsilini</taxon>
        <taxon>Potamilus</taxon>
    </lineage>
</organism>
<comment type="similarity">
    <text evidence="1">Belongs to the FAM219 family.</text>
</comment>
<protein>
    <recommendedName>
        <fullName evidence="5">Protein FAM219A</fullName>
    </recommendedName>
</protein>
<evidence type="ECO:0000256" key="1">
    <source>
        <dbReference type="ARBA" id="ARBA00010549"/>
    </source>
</evidence>
<gene>
    <name evidence="3" type="ORF">CHS0354_005216</name>
</gene>
<accession>A0AAE0S3G7</accession>
<dbReference type="PANTHER" id="PTHR31281:SF3">
    <property type="entry name" value="PROTEIN FAM219A"/>
    <property type="match status" value="1"/>
</dbReference>
<reference evidence="3" key="2">
    <citation type="journal article" date="2021" name="Genome Biol. Evol.">
        <title>Developing a high-quality reference genome for a parasitic bivalve with doubly uniparental inheritance (Bivalvia: Unionida).</title>
        <authorList>
            <person name="Smith C.H."/>
        </authorList>
    </citation>
    <scope>NUCLEOTIDE SEQUENCE</scope>
    <source>
        <strain evidence="3">CHS0354</strain>
        <tissue evidence="3">Mantle</tissue>
    </source>
</reference>
<dbReference type="Pfam" id="PF15260">
    <property type="entry name" value="FAM219A"/>
    <property type="match status" value="1"/>
</dbReference>
<reference evidence="3" key="3">
    <citation type="submission" date="2023-05" db="EMBL/GenBank/DDBJ databases">
        <authorList>
            <person name="Smith C.H."/>
        </authorList>
    </citation>
    <scope>NUCLEOTIDE SEQUENCE</scope>
    <source>
        <strain evidence="3">CHS0354</strain>
        <tissue evidence="3">Mantle</tissue>
    </source>
</reference>
<dbReference type="Proteomes" id="UP001195483">
    <property type="component" value="Unassembled WGS sequence"/>
</dbReference>
<comment type="caution">
    <text evidence="3">The sequence shown here is derived from an EMBL/GenBank/DDBJ whole genome shotgun (WGS) entry which is preliminary data.</text>
</comment>
<dbReference type="AlphaFoldDB" id="A0AAE0S3G7"/>
<evidence type="ECO:0000256" key="2">
    <source>
        <dbReference type="SAM" id="MobiDB-lite"/>
    </source>
</evidence>
<proteinExistence type="inferred from homology"/>
<feature type="compositionally biased region" description="Basic and acidic residues" evidence="2">
    <location>
        <begin position="22"/>
        <end position="60"/>
    </location>
</feature>
<evidence type="ECO:0000313" key="4">
    <source>
        <dbReference type="Proteomes" id="UP001195483"/>
    </source>
</evidence>